<evidence type="ECO:0000313" key="1">
    <source>
        <dbReference type="EMBL" id="CAG8726316.1"/>
    </source>
</evidence>
<protein>
    <submittedName>
        <fullName evidence="1">9310_t:CDS:1</fullName>
    </submittedName>
</protein>
<gene>
    <name evidence="1" type="ORF">ACOLOM_LOCUS11392</name>
</gene>
<feature type="non-terminal residue" evidence="1">
    <location>
        <position position="463"/>
    </location>
</feature>
<sequence length="463" mass="52224">NEDTKRKREENAKLREMARRKELGLPMDEEEMRRFDEERRFIGPSLSLVQRANSSREGDGDGVEALEDANGVDSDDEYVGVVRTTTRAPQIRYNQDEIVLDETQLQYDRQAEADAELASRGPVEVIIETDRDKFTNFASFPRKPRPDRWSKEETETFYLGLRMFHTGFDLIARLLPNRTRTMVRNKFRAEDKKNPQKITHLLSNKMRLPYDLELLSRETGHDFSGPIPQVEIVNPVETSKEGEESDKEETMSVKLRQSTAPPSGMDSDRGEGTSISTNRGRPVSKAKEKRRPSKSSKPRSSSGVRNDPQAMVVHNAIEKPEESTSRPPAIIPSSTRKAPVIRSVTSSNGGRLVMPRARGEALVESAMSTKTYECHWKDCRREYTDLDQFKGHVMAHIDILDPVLVKDIPRYRKAGGYSTGSSDVQSSFGYLNSTQNSQPLQFASPPQFRAGLNSAANFTALGL</sequence>
<dbReference type="Proteomes" id="UP000789525">
    <property type="component" value="Unassembled WGS sequence"/>
</dbReference>
<organism evidence="1 2">
    <name type="scientific">Acaulospora colombiana</name>
    <dbReference type="NCBI Taxonomy" id="27376"/>
    <lineage>
        <taxon>Eukaryota</taxon>
        <taxon>Fungi</taxon>
        <taxon>Fungi incertae sedis</taxon>
        <taxon>Mucoromycota</taxon>
        <taxon>Glomeromycotina</taxon>
        <taxon>Glomeromycetes</taxon>
        <taxon>Diversisporales</taxon>
        <taxon>Acaulosporaceae</taxon>
        <taxon>Acaulospora</taxon>
    </lineage>
</organism>
<proteinExistence type="predicted"/>
<dbReference type="EMBL" id="CAJVPT010040778">
    <property type="protein sequence ID" value="CAG8726316.1"/>
    <property type="molecule type" value="Genomic_DNA"/>
</dbReference>
<feature type="non-terminal residue" evidence="1">
    <location>
        <position position="1"/>
    </location>
</feature>
<evidence type="ECO:0000313" key="2">
    <source>
        <dbReference type="Proteomes" id="UP000789525"/>
    </source>
</evidence>
<accession>A0ACA9PX24</accession>
<name>A0ACA9PX24_9GLOM</name>
<comment type="caution">
    <text evidence="1">The sequence shown here is derived from an EMBL/GenBank/DDBJ whole genome shotgun (WGS) entry which is preliminary data.</text>
</comment>
<reference evidence="1" key="1">
    <citation type="submission" date="2021-06" db="EMBL/GenBank/DDBJ databases">
        <authorList>
            <person name="Kallberg Y."/>
            <person name="Tangrot J."/>
            <person name="Rosling A."/>
        </authorList>
    </citation>
    <scope>NUCLEOTIDE SEQUENCE</scope>
    <source>
        <strain evidence="1">CL356</strain>
    </source>
</reference>
<keyword evidence="2" id="KW-1185">Reference proteome</keyword>